<evidence type="ECO:0000259" key="3">
    <source>
        <dbReference type="Pfam" id="PF25298"/>
    </source>
</evidence>
<evidence type="ECO:0000313" key="4">
    <source>
        <dbReference type="EMBL" id="KAL0870131.1"/>
    </source>
</evidence>
<evidence type="ECO:0000313" key="5">
    <source>
        <dbReference type="Proteomes" id="UP001549920"/>
    </source>
</evidence>
<accession>A0ABR3HIL5</accession>
<comment type="caution">
    <text evidence="4">The sequence shown here is derived from an EMBL/GenBank/DDBJ whole genome shotgun (WGS) entry which is preliminary data.</text>
</comment>
<evidence type="ECO:0000256" key="2">
    <source>
        <dbReference type="SAM" id="MobiDB-lite"/>
    </source>
</evidence>
<reference evidence="4 5" key="1">
    <citation type="submission" date="2024-06" db="EMBL/GenBank/DDBJ databases">
        <title>A chromosome-level genome assembly of beet webworm, Loxostege sticticalis.</title>
        <authorList>
            <person name="Zhang Y."/>
        </authorList>
    </citation>
    <scope>NUCLEOTIDE SEQUENCE [LARGE SCALE GENOMIC DNA]</scope>
    <source>
        <strain evidence="4">AQ026</strain>
        <tissue evidence="4">Whole body</tissue>
    </source>
</reference>
<protein>
    <recommendedName>
        <fullName evidence="3">FP protein C-terminal domain-containing protein</fullName>
    </recommendedName>
</protein>
<feature type="region of interest" description="Disordered" evidence="2">
    <location>
        <begin position="1"/>
        <end position="22"/>
    </location>
</feature>
<keyword evidence="1" id="KW-0175">Coiled coil</keyword>
<gene>
    <name evidence="4" type="ORF">ABMA27_006285</name>
</gene>
<keyword evidence="5" id="KW-1185">Reference proteome</keyword>
<dbReference type="Pfam" id="PF25298">
    <property type="entry name" value="Baculo_FP_2nd"/>
    <property type="match status" value="1"/>
</dbReference>
<name>A0ABR3HIL5_LOXSC</name>
<feature type="compositionally biased region" description="Low complexity" evidence="2">
    <location>
        <begin position="1"/>
        <end position="19"/>
    </location>
</feature>
<dbReference type="Proteomes" id="UP001549920">
    <property type="component" value="Unassembled WGS sequence"/>
</dbReference>
<feature type="coiled-coil region" evidence="1">
    <location>
        <begin position="97"/>
        <end position="145"/>
    </location>
</feature>
<feature type="domain" description="FP protein C-terminal" evidence="3">
    <location>
        <begin position="246"/>
        <end position="297"/>
    </location>
</feature>
<evidence type="ECO:0000256" key="1">
    <source>
        <dbReference type="SAM" id="Coils"/>
    </source>
</evidence>
<organism evidence="4 5">
    <name type="scientific">Loxostege sticticalis</name>
    <name type="common">Beet webworm moth</name>
    <dbReference type="NCBI Taxonomy" id="481309"/>
    <lineage>
        <taxon>Eukaryota</taxon>
        <taxon>Metazoa</taxon>
        <taxon>Ecdysozoa</taxon>
        <taxon>Arthropoda</taxon>
        <taxon>Hexapoda</taxon>
        <taxon>Insecta</taxon>
        <taxon>Pterygota</taxon>
        <taxon>Neoptera</taxon>
        <taxon>Endopterygota</taxon>
        <taxon>Lepidoptera</taxon>
        <taxon>Glossata</taxon>
        <taxon>Ditrysia</taxon>
        <taxon>Pyraloidea</taxon>
        <taxon>Crambidae</taxon>
        <taxon>Pyraustinae</taxon>
        <taxon>Loxostege</taxon>
    </lineage>
</organism>
<dbReference type="EMBL" id="JBEUOH010000019">
    <property type="protein sequence ID" value="KAL0870131.1"/>
    <property type="molecule type" value="Genomic_DNA"/>
</dbReference>
<proteinExistence type="predicted"/>
<dbReference type="InterPro" id="IPR057251">
    <property type="entry name" value="FP_C"/>
</dbReference>
<sequence>MPRTQRSPPQPKQKSISPKHYASDPVINRELDIEDQDCLNNITRRLKRKLLESPGHLDSSLEERLDKLQSHQDKKFDILTDAISTLIEQNNQIKKSMEFMSAQYDTLLTKVNTLEQDNLNYKSQVQVLEKKLDSLERDSRSTSIEIRNIPIAENENKQALTSTVKNICSIIGSTPVLQDLELRHTYRSRSNAIVAEFTTTARKDSVISNFRAYNKNKREKKEDQFNTLSLGLPGTARPVYISDFLTSKNRHIFYLAREQVKSKKLVAAWTSYGKVFVKKLEGEPARRLNSERDLETLV</sequence>